<gene>
    <name evidence="1" type="ORF">PR001_g32209</name>
    <name evidence="2" type="ORF">PR002_g31620</name>
    <name evidence="3" type="ORF">PR003_g32629</name>
</gene>
<dbReference type="EMBL" id="QXFT01008134">
    <property type="protein sequence ID" value="KAE9264914.1"/>
    <property type="molecule type" value="Genomic_DNA"/>
</dbReference>
<name>A0A6A4B0R1_9STRA</name>
<proteinExistence type="predicted"/>
<keyword evidence="5" id="KW-1185">Reference proteome</keyword>
<evidence type="ECO:0000313" key="1">
    <source>
        <dbReference type="EMBL" id="KAE8955185.1"/>
    </source>
</evidence>
<evidence type="ECO:0000313" key="4">
    <source>
        <dbReference type="Proteomes" id="UP000429607"/>
    </source>
</evidence>
<dbReference type="EMBL" id="QXFV01009353">
    <property type="protein sequence ID" value="KAE8955185.1"/>
    <property type="molecule type" value="Genomic_DNA"/>
</dbReference>
<dbReference type="Proteomes" id="UP000434957">
    <property type="component" value="Unassembled WGS sequence"/>
</dbReference>
<evidence type="ECO:0000313" key="3">
    <source>
        <dbReference type="EMBL" id="KAE9264914.1"/>
    </source>
</evidence>
<organism evidence="3 5">
    <name type="scientific">Phytophthora rubi</name>
    <dbReference type="NCBI Taxonomy" id="129364"/>
    <lineage>
        <taxon>Eukaryota</taxon>
        <taxon>Sar</taxon>
        <taxon>Stramenopiles</taxon>
        <taxon>Oomycota</taxon>
        <taxon>Peronosporomycetes</taxon>
        <taxon>Peronosporales</taxon>
        <taxon>Peronosporaceae</taxon>
        <taxon>Phytophthora</taxon>
    </lineage>
</organism>
<protein>
    <submittedName>
        <fullName evidence="3">Uncharacterized protein</fullName>
    </submittedName>
</protein>
<dbReference type="OrthoDB" id="128538at2759"/>
<dbReference type="Proteomes" id="UP000435112">
    <property type="component" value="Unassembled WGS sequence"/>
</dbReference>
<evidence type="ECO:0000313" key="5">
    <source>
        <dbReference type="Proteomes" id="UP000434957"/>
    </source>
</evidence>
<comment type="caution">
    <text evidence="3">The sequence shown here is derived from an EMBL/GenBank/DDBJ whole genome shotgun (WGS) entry which is preliminary data.</text>
</comment>
<dbReference type="EMBL" id="QXFU01008748">
    <property type="protein sequence ID" value="KAE8955971.1"/>
    <property type="molecule type" value="Genomic_DNA"/>
</dbReference>
<evidence type="ECO:0000313" key="2">
    <source>
        <dbReference type="EMBL" id="KAE8955971.1"/>
    </source>
</evidence>
<dbReference type="Proteomes" id="UP000429607">
    <property type="component" value="Unassembled WGS sequence"/>
</dbReference>
<dbReference type="AlphaFoldDB" id="A0A6A4B0R1"/>
<evidence type="ECO:0000313" key="6">
    <source>
        <dbReference type="Proteomes" id="UP000435112"/>
    </source>
</evidence>
<reference evidence="3 5" key="1">
    <citation type="submission" date="2018-08" db="EMBL/GenBank/DDBJ databases">
        <title>Genomic investigation of the strawberry pathogen Phytophthora fragariae indicates pathogenicity is determined by transcriptional variation in three key races.</title>
        <authorList>
            <person name="Adams T.M."/>
            <person name="Armitage A.D."/>
            <person name="Sobczyk M.K."/>
            <person name="Bates H.J."/>
            <person name="Dunwell J.M."/>
            <person name="Nellist C.F."/>
            <person name="Harrison R.J."/>
        </authorList>
    </citation>
    <scope>NUCLEOTIDE SEQUENCE [LARGE SCALE GENOMIC DNA]</scope>
    <source>
        <strain evidence="1 4">SCRP249</strain>
        <strain evidence="2 6">SCRP324</strain>
        <strain evidence="3 5">SCRP333</strain>
    </source>
</reference>
<accession>A0A6A4B0R1</accession>
<sequence>MSSRRKVKLDDDAGKKAMQHNVPSWSLDEYLKAGEDDELFQSVLPYLDASEDEEVSPDAASRQTWRQLILLSKFYFAGGNARYMFGFSTATVMEALDDAVKAAVDNPPVVIGLVWEQSPSVIARLWVTLRETRDLSAATLLLLSLLLVALS</sequence>